<name>A0A832EE59_9BACT</name>
<protein>
    <recommendedName>
        <fullName evidence="1">Arginine dihydrolase ArgZ/ArgE-like C-terminal second subdomain domain-containing protein</fullName>
    </recommendedName>
</protein>
<sequence length="373" mass="41314">MAFWFPGYTVPDFSSPPLRDAPLVRFAPVERAGVAPDGYHATSIFPEYFHVEPGRWELLRESRMDCVVVQRPGGALDVVEFRRLQVGDRVALGRGENGEDGIYVHAEAFVEDEGRGDKFAFRTRLTRETSFSIDYDEFYDLLRYERDHGFIVWVLGPALVFDRDARDAFCALIHRGYVHGLLAGNALAVHDVEAALFGTALGQEIYSKRLAPLGHYHHLDAINRVRALGSLEAAVAAGMITDGIMHAAVRRGIPVVLAGSIRDDGPLPEVVADVYAAQDRMRAVVRRATTIVALATQLHAIATGNMAPSYRVLEDGTVRPVFFYTVDMSEFAVQKLANRGSLTARSLLTNVQDFVVTVERGLRRREAGTEKTL</sequence>
<accession>A0A832EE59</accession>
<feature type="domain" description="Arginine dihydrolase ArgZ/ArgE-like C-terminal second subdomain" evidence="1">
    <location>
        <begin position="144"/>
        <end position="355"/>
    </location>
</feature>
<dbReference type="Gene3D" id="2.40.420.10">
    <property type="entry name" value="conserved putative lor/sdh protein from methanococcus maripaludis s2 domain"/>
    <property type="match status" value="1"/>
</dbReference>
<dbReference type="AlphaFoldDB" id="A0A832EE59"/>
<evidence type="ECO:0000313" key="2">
    <source>
        <dbReference type="EMBL" id="HFK98061.1"/>
    </source>
</evidence>
<proteinExistence type="predicted"/>
<dbReference type="Gene3D" id="3.40.50.10690">
    <property type="entry name" value="putative lor/sdh protein like domains"/>
    <property type="match status" value="1"/>
</dbReference>
<reference evidence="2" key="1">
    <citation type="journal article" date="2020" name="mSystems">
        <title>Genome- and Community-Level Interaction Insights into Carbon Utilization and Element Cycling Functions of Hydrothermarchaeota in Hydrothermal Sediment.</title>
        <authorList>
            <person name="Zhou Z."/>
            <person name="Liu Y."/>
            <person name="Xu W."/>
            <person name="Pan J."/>
            <person name="Luo Z.H."/>
            <person name="Li M."/>
        </authorList>
    </citation>
    <scope>NUCLEOTIDE SEQUENCE [LARGE SCALE GENOMIC DNA]</scope>
    <source>
        <strain evidence="2">SpSt-456</strain>
    </source>
</reference>
<dbReference type="Pfam" id="PF21570">
    <property type="entry name" value="ArgZ-like_C_2nd"/>
    <property type="match status" value="1"/>
</dbReference>
<dbReference type="InterPro" id="IPR048963">
    <property type="entry name" value="ArgZ/ArgE-like_C_2nd"/>
</dbReference>
<gene>
    <name evidence="2" type="ORF">ENS06_12180</name>
</gene>
<organism evidence="2">
    <name type="scientific">Desulfacinum infernum</name>
    <dbReference type="NCBI Taxonomy" id="35837"/>
    <lineage>
        <taxon>Bacteria</taxon>
        <taxon>Pseudomonadati</taxon>
        <taxon>Thermodesulfobacteriota</taxon>
        <taxon>Syntrophobacteria</taxon>
        <taxon>Syntrophobacterales</taxon>
        <taxon>Syntrophobacteraceae</taxon>
        <taxon>Desulfacinum</taxon>
    </lineage>
</organism>
<dbReference type="EMBL" id="DSTK01000036">
    <property type="protein sequence ID" value="HFK98061.1"/>
    <property type="molecule type" value="Genomic_DNA"/>
</dbReference>
<comment type="caution">
    <text evidence="2">The sequence shown here is derived from an EMBL/GenBank/DDBJ whole genome shotgun (WGS) entry which is preliminary data.</text>
</comment>
<evidence type="ECO:0000259" key="1">
    <source>
        <dbReference type="Pfam" id="PF21570"/>
    </source>
</evidence>